<evidence type="ECO:0000313" key="3">
    <source>
        <dbReference type="EMBL" id="SFT39183.1"/>
    </source>
</evidence>
<dbReference type="OrthoDB" id="7355345at2"/>
<organism evidence="3 4">
    <name type="scientific">Sedimentitalea nanhaiensis</name>
    <dbReference type="NCBI Taxonomy" id="999627"/>
    <lineage>
        <taxon>Bacteria</taxon>
        <taxon>Pseudomonadati</taxon>
        <taxon>Pseudomonadota</taxon>
        <taxon>Alphaproteobacteria</taxon>
        <taxon>Rhodobacterales</taxon>
        <taxon>Paracoccaceae</taxon>
        <taxon>Sedimentitalea</taxon>
    </lineage>
</organism>
<keyword evidence="3" id="KW-0560">Oxidoreductase</keyword>
<dbReference type="PANTHER" id="PTHR43048">
    <property type="entry name" value="METHYLMALONYL-COA EPIMERASE"/>
    <property type="match status" value="1"/>
</dbReference>
<keyword evidence="4" id="KW-1185">Reference proteome</keyword>
<dbReference type="InterPro" id="IPR029068">
    <property type="entry name" value="Glyas_Bleomycin-R_OHBP_Dase"/>
</dbReference>
<feature type="domain" description="VOC" evidence="2">
    <location>
        <begin position="4"/>
        <end position="125"/>
    </location>
</feature>
<dbReference type="eggNOG" id="COG0346">
    <property type="taxonomic scope" value="Bacteria"/>
</dbReference>
<dbReference type="GO" id="GO:0051213">
    <property type="term" value="F:dioxygenase activity"/>
    <property type="evidence" value="ECO:0007669"/>
    <property type="project" value="UniProtKB-KW"/>
</dbReference>
<dbReference type="InterPro" id="IPR037523">
    <property type="entry name" value="VOC_core"/>
</dbReference>
<dbReference type="Pfam" id="PF00903">
    <property type="entry name" value="Glyoxalase"/>
    <property type="match status" value="1"/>
</dbReference>
<dbReference type="GO" id="GO:0046872">
    <property type="term" value="F:metal ion binding"/>
    <property type="evidence" value="ECO:0007669"/>
    <property type="project" value="UniProtKB-KW"/>
</dbReference>
<evidence type="ECO:0000313" key="4">
    <source>
        <dbReference type="Proteomes" id="UP000182466"/>
    </source>
</evidence>
<proteinExistence type="predicted"/>
<dbReference type="InterPro" id="IPR051785">
    <property type="entry name" value="MMCE/EMCE_epimerase"/>
</dbReference>
<dbReference type="Proteomes" id="UP000182466">
    <property type="component" value="Unassembled WGS sequence"/>
</dbReference>
<dbReference type="GO" id="GO:0046491">
    <property type="term" value="P:L-methylmalonyl-CoA metabolic process"/>
    <property type="evidence" value="ECO:0007669"/>
    <property type="project" value="TreeGrafter"/>
</dbReference>
<reference evidence="3 4" key="1">
    <citation type="submission" date="2016-10" db="EMBL/GenBank/DDBJ databases">
        <authorList>
            <person name="de Groot N.N."/>
        </authorList>
    </citation>
    <scope>NUCLEOTIDE SEQUENCE [LARGE SCALE GENOMIC DNA]</scope>
    <source>
        <strain evidence="3 4">CGMCC 1.10959</strain>
    </source>
</reference>
<keyword evidence="3" id="KW-0223">Dioxygenase</keyword>
<dbReference type="CDD" id="cd06587">
    <property type="entry name" value="VOC"/>
    <property type="match status" value="1"/>
</dbReference>
<accession>A0A1I6XM31</accession>
<dbReference type="PROSITE" id="PS51819">
    <property type="entry name" value="VOC"/>
    <property type="match status" value="1"/>
</dbReference>
<dbReference type="EMBL" id="FPAW01000001">
    <property type="protein sequence ID" value="SFT39183.1"/>
    <property type="molecule type" value="Genomic_DNA"/>
</dbReference>
<protein>
    <submittedName>
        <fullName evidence="3">Catechol 2,3-dioxygenase</fullName>
    </submittedName>
</protein>
<dbReference type="STRING" id="999627.SAMN05216236_101331"/>
<dbReference type="PANTHER" id="PTHR43048:SF3">
    <property type="entry name" value="METHYLMALONYL-COA EPIMERASE, MITOCHONDRIAL"/>
    <property type="match status" value="1"/>
</dbReference>
<dbReference type="Gene3D" id="3.10.180.10">
    <property type="entry name" value="2,3-Dihydroxybiphenyl 1,2-Dioxygenase, domain 1"/>
    <property type="match status" value="1"/>
</dbReference>
<dbReference type="SUPFAM" id="SSF54593">
    <property type="entry name" value="Glyoxalase/Bleomycin resistance protein/Dihydroxybiphenyl dioxygenase"/>
    <property type="match status" value="1"/>
</dbReference>
<dbReference type="AlphaFoldDB" id="A0A1I6XM31"/>
<name>A0A1I6XM31_9RHOB</name>
<dbReference type="InterPro" id="IPR004360">
    <property type="entry name" value="Glyas_Fos-R_dOase_dom"/>
</dbReference>
<dbReference type="RefSeq" id="WP_027263270.1">
    <property type="nucleotide sequence ID" value="NZ_FPAW01000001.1"/>
</dbReference>
<dbReference type="GO" id="GO:0004493">
    <property type="term" value="F:methylmalonyl-CoA epimerase activity"/>
    <property type="evidence" value="ECO:0007669"/>
    <property type="project" value="TreeGrafter"/>
</dbReference>
<keyword evidence="1" id="KW-0479">Metal-binding</keyword>
<sequence length="126" mass="13790">MTARLEHANFTVADPDATAAWMCALFGWHVRWSGAAMQTGRTVHVGTDTAYLALFSPGDPAKPTDDNYQTIGGLNHIAVVVDDIAALEDKVTAAGFTPINHADYEPGRRFYFHDGDGIEYEVVQYD</sequence>
<evidence type="ECO:0000256" key="1">
    <source>
        <dbReference type="ARBA" id="ARBA00022723"/>
    </source>
</evidence>
<gene>
    <name evidence="3" type="ORF">SAMN05216236_101331</name>
</gene>
<evidence type="ECO:0000259" key="2">
    <source>
        <dbReference type="PROSITE" id="PS51819"/>
    </source>
</evidence>